<dbReference type="GO" id="GO:2001118">
    <property type="term" value="P:tetrahydromethanopterin biosynthetic process"/>
    <property type="evidence" value="ECO:0007669"/>
    <property type="project" value="UniProtKB-UniRule"/>
</dbReference>
<evidence type="ECO:0000313" key="8">
    <source>
        <dbReference type="Proteomes" id="UP000003706"/>
    </source>
</evidence>
<organism evidence="7 8">
    <name type="scientific">Methanotorris formicicus Mc-S-70</name>
    <dbReference type="NCBI Taxonomy" id="647171"/>
    <lineage>
        <taxon>Archaea</taxon>
        <taxon>Methanobacteriati</taxon>
        <taxon>Methanobacteriota</taxon>
        <taxon>Methanomada group</taxon>
        <taxon>Methanococci</taxon>
        <taxon>Methanococcales</taxon>
        <taxon>Methanocaldococcaceae</taxon>
        <taxon>Methanotorris</taxon>
    </lineage>
</organism>
<protein>
    <recommendedName>
        <fullName evidence="5">6-hydroxymethyl-7,8-dihydropterin pyrophosphokinase</fullName>
        <shortName evidence="5">HPPK</shortName>
        <ecNumber evidence="5">2.7.6.3</ecNumber>
    </recommendedName>
    <alternativeName>
        <fullName evidence="5">2-amino-4-hydroxy-6-hydroxymethyldihydropteridine pyrophosphokinase</fullName>
    </alternativeName>
    <alternativeName>
        <fullName evidence="5">6-hydroxymethyl-7,8-dihydropterin diphosphokinase</fullName>
        <shortName evidence="5">6-HMPDK</shortName>
    </alternativeName>
    <alternativeName>
        <fullName evidence="5">7,8-dihydro-6-hydroxymethylpterin diphosphokinase</fullName>
    </alternativeName>
    <alternativeName>
        <fullName evidence="5">7,8-dihydro-6-hydroxymethylpterin pyrophosphokinase</fullName>
        <shortName evidence="5">PPPK</shortName>
    </alternativeName>
</protein>
<dbReference type="HAMAP" id="MF_02131">
    <property type="entry name" value="HMPDK_arch"/>
    <property type="match status" value="1"/>
</dbReference>
<proteinExistence type="inferred from homology"/>
<comment type="similarity">
    <text evidence="5">Belongs to the archaeal 6-HMPDK family.</text>
</comment>
<dbReference type="GO" id="GO:0000287">
    <property type="term" value="F:magnesium ion binding"/>
    <property type="evidence" value="ECO:0007669"/>
    <property type="project" value="UniProtKB-UniRule"/>
</dbReference>
<dbReference type="GO" id="GO:0009229">
    <property type="term" value="P:thiamine diphosphate biosynthetic process"/>
    <property type="evidence" value="ECO:0007669"/>
    <property type="project" value="InterPro"/>
</dbReference>
<comment type="function">
    <text evidence="5">Catalyzes the transfer of diphosphate from ATP to 6-hydroxymethyl-7,8-dihydropterin (6-HMD), leading to 6-hydroxymethyl-7,8-dihydropterin diphosphate (6-HMDP).</text>
</comment>
<keyword evidence="2 5" id="KW-0547">Nucleotide-binding</keyword>
<comment type="pathway">
    <text evidence="5">Cofactor biosynthesis; 5,6,7,8-tetrahydromethanopterin biosynthesis.</text>
</comment>
<sequence length="238" mass="27110">METWKEFYNKIMDDFGFDKEKDVESARILNEIIKKEKNNIDIEEVKELINGKEVYVFGAGPSLKKHIKIIKEKNTKNPIIAADGATKALLEENIIPNIIISDLDGDINSIIEANKKGAIVVVHAHGDNIEKIKKHAKILKNIIGSTQIPNFEQLKLNLINYGGFTDGDRCCFLAEYLEAKKIILCGMDFGIYVTKYSRPNIKNDIEIADEIKQKKLKYAEELVNWLKMHGKSDVVYLE</sequence>
<dbReference type="PANTHER" id="PTHR39648">
    <property type="entry name" value="6-HYDROXYMETHYL-7,8-DIHYDROPTERIN PYROPHOSPHOKINASE"/>
    <property type="match status" value="1"/>
</dbReference>
<dbReference type="InterPro" id="IPR036759">
    <property type="entry name" value="TPK_catalytic_sf"/>
</dbReference>
<comment type="cofactor">
    <cofactor evidence="5">
        <name>Mg(2+)</name>
        <dbReference type="ChEBI" id="CHEBI:18420"/>
    </cofactor>
</comment>
<gene>
    <name evidence="5" type="primary">mptE</name>
    <name evidence="7" type="ORF">MetfoDRAFT_1164</name>
</gene>
<evidence type="ECO:0000256" key="4">
    <source>
        <dbReference type="ARBA" id="ARBA00022840"/>
    </source>
</evidence>
<dbReference type="UniPathway" id="UPA00065"/>
<dbReference type="GO" id="GO:0005524">
    <property type="term" value="F:ATP binding"/>
    <property type="evidence" value="ECO:0007669"/>
    <property type="project" value="UniProtKB-UniRule"/>
</dbReference>
<reference evidence="7 8" key="1">
    <citation type="submission" date="2011-09" db="EMBL/GenBank/DDBJ databases">
        <title>The draft genome of Methanotorris formicicus Mc-S-70.</title>
        <authorList>
            <consortium name="US DOE Joint Genome Institute (JGI-PGF)"/>
            <person name="Lucas S."/>
            <person name="Han J."/>
            <person name="Lapidus A."/>
            <person name="Cheng J.-F."/>
            <person name="Goodwin L."/>
            <person name="Pitluck S."/>
            <person name="Peters L."/>
            <person name="Land M.L."/>
            <person name="Hauser L."/>
            <person name="Sieprawska-Lupa M."/>
            <person name="Takai K."/>
            <person name="Miyazaki J."/>
            <person name="Whitman W."/>
            <person name="Woyke T.J."/>
        </authorList>
    </citation>
    <scope>NUCLEOTIDE SEQUENCE [LARGE SCALE GENOMIC DNA]</scope>
    <source>
        <strain evidence="7 8">Mc-S-70</strain>
    </source>
</reference>
<comment type="caution">
    <text evidence="7">The sequence shown here is derived from an EMBL/GenBank/DDBJ whole genome shotgun (WGS) entry which is preliminary data.</text>
</comment>
<dbReference type="EMBL" id="AGJL01000027">
    <property type="protein sequence ID" value="EHP86061.1"/>
    <property type="molecule type" value="Genomic_DNA"/>
</dbReference>
<evidence type="ECO:0000256" key="2">
    <source>
        <dbReference type="ARBA" id="ARBA00022741"/>
    </source>
</evidence>
<evidence type="ECO:0000256" key="1">
    <source>
        <dbReference type="ARBA" id="ARBA00022679"/>
    </source>
</evidence>
<dbReference type="Gene3D" id="3.40.50.10240">
    <property type="entry name" value="Thiamin pyrophosphokinase, catalytic domain"/>
    <property type="match status" value="1"/>
</dbReference>
<dbReference type="AlphaFoldDB" id="H1KZE1"/>
<dbReference type="PANTHER" id="PTHR39648:SF1">
    <property type="entry name" value="6-HYDROXYMETHYL-7,8-DIHYDROPTERIN PYROPHOSPHOKINASE"/>
    <property type="match status" value="1"/>
</dbReference>
<keyword evidence="4 5" id="KW-0067">ATP-binding</keyword>
<dbReference type="EC" id="2.7.6.3" evidence="5"/>
<feature type="domain" description="6-hydroxymethylpterin diphosphokinase MptE-like" evidence="6">
    <location>
        <begin position="32"/>
        <end position="191"/>
    </location>
</feature>
<evidence type="ECO:0000256" key="5">
    <source>
        <dbReference type="HAMAP-Rule" id="MF_02131"/>
    </source>
</evidence>
<evidence type="ECO:0000313" key="7">
    <source>
        <dbReference type="EMBL" id="EHP86061.1"/>
    </source>
</evidence>
<name>H1KZE1_9EURY</name>
<dbReference type="SUPFAM" id="SSF63999">
    <property type="entry name" value="Thiamin pyrophosphokinase, catalytic domain"/>
    <property type="match status" value="1"/>
</dbReference>
<dbReference type="GO" id="GO:0004788">
    <property type="term" value="F:thiamine diphosphokinase activity"/>
    <property type="evidence" value="ECO:0007669"/>
    <property type="project" value="InterPro"/>
</dbReference>
<dbReference type="Proteomes" id="UP000003706">
    <property type="component" value="Unassembled WGS sequence"/>
</dbReference>
<keyword evidence="3 5" id="KW-0418">Kinase</keyword>
<dbReference type="GO" id="GO:0003848">
    <property type="term" value="F:2-amino-4-hydroxy-6-hydroxymethyldihydropteridine diphosphokinase activity"/>
    <property type="evidence" value="ECO:0007669"/>
    <property type="project" value="UniProtKB-UniRule"/>
</dbReference>
<dbReference type="STRING" id="647171.MetfoDRAFT_1164"/>
<evidence type="ECO:0000256" key="3">
    <source>
        <dbReference type="ARBA" id="ARBA00022777"/>
    </source>
</evidence>
<dbReference type="InterPro" id="IPR002826">
    <property type="entry name" value="MptE-like"/>
</dbReference>
<dbReference type="InterPro" id="IPR027510">
    <property type="entry name" value="HMPDK_MptE"/>
</dbReference>
<comment type="catalytic activity">
    <reaction evidence="5">
        <text>6-hydroxymethyl-7,8-dihydropterin + ATP = (7,8-dihydropterin-6-yl)methyl diphosphate + AMP + H(+)</text>
        <dbReference type="Rhea" id="RHEA:11412"/>
        <dbReference type="ChEBI" id="CHEBI:15378"/>
        <dbReference type="ChEBI" id="CHEBI:30616"/>
        <dbReference type="ChEBI" id="CHEBI:44841"/>
        <dbReference type="ChEBI" id="CHEBI:72950"/>
        <dbReference type="ChEBI" id="CHEBI:456215"/>
        <dbReference type="EC" id="2.7.6.3"/>
    </reaction>
</comment>
<evidence type="ECO:0000259" key="6">
    <source>
        <dbReference type="Pfam" id="PF01973"/>
    </source>
</evidence>
<dbReference type="GO" id="GO:0016301">
    <property type="term" value="F:kinase activity"/>
    <property type="evidence" value="ECO:0007669"/>
    <property type="project" value="UniProtKB-KW"/>
</dbReference>
<dbReference type="Pfam" id="PF01973">
    <property type="entry name" value="MptE-like"/>
    <property type="match status" value="1"/>
</dbReference>
<accession>H1KZE1</accession>
<keyword evidence="8" id="KW-1185">Reference proteome</keyword>
<keyword evidence="5" id="KW-0460">Magnesium</keyword>
<dbReference type="PATRIC" id="fig|647171.4.peg.1141"/>
<keyword evidence="1 5" id="KW-0808">Transferase</keyword>